<proteinExistence type="predicted"/>
<evidence type="ECO:0000313" key="3">
    <source>
        <dbReference type="Proteomes" id="UP001408356"/>
    </source>
</evidence>
<evidence type="ECO:0000313" key="2">
    <source>
        <dbReference type="EMBL" id="KAK9418506.1"/>
    </source>
</evidence>
<protein>
    <submittedName>
        <fullName evidence="2">Uncharacterized protein</fullName>
    </submittedName>
</protein>
<evidence type="ECO:0000256" key="1">
    <source>
        <dbReference type="SAM" id="MobiDB-lite"/>
    </source>
</evidence>
<gene>
    <name evidence="2" type="ORF">SUNI508_07994</name>
</gene>
<comment type="caution">
    <text evidence="2">The sequence shown here is derived from an EMBL/GenBank/DDBJ whole genome shotgun (WGS) entry which is preliminary data.</text>
</comment>
<name>A0ABR2UVT8_9PEZI</name>
<keyword evidence="3" id="KW-1185">Reference proteome</keyword>
<organism evidence="2 3">
    <name type="scientific">Seiridium unicorne</name>
    <dbReference type="NCBI Taxonomy" id="138068"/>
    <lineage>
        <taxon>Eukaryota</taxon>
        <taxon>Fungi</taxon>
        <taxon>Dikarya</taxon>
        <taxon>Ascomycota</taxon>
        <taxon>Pezizomycotina</taxon>
        <taxon>Sordariomycetes</taxon>
        <taxon>Xylariomycetidae</taxon>
        <taxon>Amphisphaeriales</taxon>
        <taxon>Sporocadaceae</taxon>
        <taxon>Seiridium</taxon>
    </lineage>
</organism>
<sequence>MVPQQKRIRADESTGTQPGAPWEKKAAIPKLAFDGFDLRQVPQEELPDGAKIPLRRWPKELQFPVVEQKDAEMSPAEGNLTRASALPPDTDYIIAKPMYTDSKTPVNDEDADAMDEGWAIISVLYQLNKRCPYRFTETEDCCKDNVKNGAPWVSIATKEGGKNVNQPIFPRQVNSKTVDRLDWRRNPTLVIKKHSATCTKPHPWALGAEERINRINELRKKVKDAAAKVRDGNAFDYDQMVSNYMSKTDLTKKGRRLAWQGVYGL</sequence>
<feature type="region of interest" description="Disordered" evidence="1">
    <location>
        <begin position="1"/>
        <end position="26"/>
    </location>
</feature>
<reference evidence="2 3" key="1">
    <citation type="journal article" date="2024" name="J. Plant Pathol.">
        <title>Sequence and assembly of the genome of Seiridium unicorne, isolate CBS 538.82, causal agent of cypress canker disease.</title>
        <authorList>
            <person name="Scali E."/>
            <person name="Rocca G.D."/>
            <person name="Danti R."/>
            <person name="Garbelotto M."/>
            <person name="Barberini S."/>
            <person name="Baroncelli R."/>
            <person name="Emiliani G."/>
        </authorList>
    </citation>
    <scope>NUCLEOTIDE SEQUENCE [LARGE SCALE GENOMIC DNA]</scope>
    <source>
        <strain evidence="2 3">BM-138-508</strain>
    </source>
</reference>
<dbReference type="EMBL" id="JARVKF010000374">
    <property type="protein sequence ID" value="KAK9418506.1"/>
    <property type="molecule type" value="Genomic_DNA"/>
</dbReference>
<dbReference type="Proteomes" id="UP001408356">
    <property type="component" value="Unassembled WGS sequence"/>
</dbReference>
<accession>A0ABR2UVT8</accession>